<dbReference type="OrthoDB" id="62120at2759"/>
<accession>V2YQI0</accession>
<dbReference type="KEGG" id="mrr:Moror_12953"/>
<keyword evidence="2" id="KW-1185">Reference proteome</keyword>
<dbReference type="Proteomes" id="UP000017559">
    <property type="component" value="Unassembled WGS sequence"/>
</dbReference>
<reference evidence="1 2" key="1">
    <citation type="journal article" date="2014" name="BMC Genomics">
        <title>Genome and secretome analysis of the hemibiotrophic fungal pathogen, Moniliophthora roreri, which causes frosty pod rot disease of cacao: mechanisms of the biotrophic and necrotrophic phases.</title>
        <authorList>
            <person name="Meinhardt L.W."/>
            <person name="Costa G.G.L."/>
            <person name="Thomazella D.P.T."/>
            <person name="Teixeira P.J.P.L."/>
            <person name="Carazzolle M.F."/>
            <person name="Schuster S.C."/>
            <person name="Carlson J.E."/>
            <person name="Guiltinan M.J."/>
            <person name="Mieczkowski P."/>
            <person name="Farmer A."/>
            <person name="Ramaraj T."/>
            <person name="Crozier J."/>
            <person name="Davis R.E."/>
            <person name="Shao J."/>
            <person name="Melnick R.L."/>
            <person name="Pereira G.A.G."/>
            <person name="Bailey B.A."/>
        </authorList>
    </citation>
    <scope>NUCLEOTIDE SEQUENCE [LARGE SCALE GENOMIC DNA]</scope>
    <source>
        <strain evidence="1 2">MCA 2997</strain>
    </source>
</reference>
<organism evidence="1 2">
    <name type="scientific">Moniliophthora roreri (strain MCA 2997)</name>
    <name type="common">Cocoa frosty pod rot fungus</name>
    <name type="synonym">Crinipellis roreri</name>
    <dbReference type="NCBI Taxonomy" id="1381753"/>
    <lineage>
        <taxon>Eukaryota</taxon>
        <taxon>Fungi</taxon>
        <taxon>Dikarya</taxon>
        <taxon>Basidiomycota</taxon>
        <taxon>Agaricomycotina</taxon>
        <taxon>Agaricomycetes</taxon>
        <taxon>Agaricomycetidae</taxon>
        <taxon>Agaricales</taxon>
        <taxon>Marasmiineae</taxon>
        <taxon>Marasmiaceae</taxon>
        <taxon>Moniliophthora</taxon>
    </lineage>
</organism>
<dbReference type="EMBL" id="AWSO01000162">
    <property type="protein sequence ID" value="ESK93934.1"/>
    <property type="molecule type" value="Genomic_DNA"/>
</dbReference>
<name>V2YQI0_MONRO</name>
<dbReference type="GO" id="GO:0016787">
    <property type="term" value="F:hydrolase activity"/>
    <property type="evidence" value="ECO:0007669"/>
    <property type="project" value="UniProtKB-KW"/>
</dbReference>
<protein>
    <submittedName>
        <fullName evidence="1">Glycoside hydrolase family 5 protein</fullName>
    </submittedName>
</protein>
<dbReference type="AlphaFoldDB" id="V2YQI0"/>
<evidence type="ECO:0000313" key="2">
    <source>
        <dbReference type="Proteomes" id="UP000017559"/>
    </source>
</evidence>
<dbReference type="Gene3D" id="3.20.20.80">
    <property type="entry name" value="Glycosidases"/>
    <property type="match status" value="2"/>
</dbReference>
<comment type="caution">
    <text evidence="1">The sequence shown here is derived from an EMBL/GenBank/DDBJ whole genome shotgun (WGS) entry which is preliminary data.</text>
</comment>
<keyword evidence="1" id="KW-0378">Hydrolase</keyword>
<dbReference type="STRING" id="1381753.V2YQI0"/>
<sequence>MVLPLPNNGAKAQSWTPALNETFRYGVDRIRGVNFGGWLNIEPFMKNGYAFITEKDFHDIRLPIPYWAIEVRDNEPYGPHVCWNSAEAYRVVREVTGNEDDVWISIHEGSRSCGDWDNFLPNAHWSERTQVPCDSWAQNVKDRLTKFAGEFSNTINECGLYLNGVEEGVRYDGSYVPDKVNHAGSCDRYTDWPNFTDERKEDIKQFAMDVTPLWWGKRPMLLWDLLRPRQTHKHLFGLASVNGCSSTNEI</sequence>
<gene>
    <name evidence="1" type="ORF">Moror_12953</name>
</gene>
<dbReference type="SUPFAM" id="SSF51445">
    <property type="entry name" value="(Trans)glycosidases"/>
    <property type="match status" value="1"/>
</dbReference>
<proteinExistence type="predicted"/>
<dbReference type="HOGENOM" id="CLU_1111643_0_0_1"/>
<evidence type="ECO:0000313" key="1">
    <source>
        <dbReference type="EMBL" id="ESK93934.1"/>
    </source>
</evidence>
<dbReference type="InterPro" id="IPR017853">
    <property type="entry name" value="GH"/>
</dbReference>